<dbReference type="AlphaFoldDB" id="A0A3N2PYS3"/>
<dbReference type="EMBL" id="ML119053">
    <property type="protein sequence ID" value="ROT39681.1"/>
    <property type="molecule type" value="Genomic_DNA"/>
</dbReference>
<dbReference type="Proteomes" id="UP000272025">
    <property type="component" value="Unassembled WGS sequence"/>
</dbReference>
<feature type="region of interest" description="Disordered" evidence="1">
    <location>
        <begin position="23"/>
        <end position="42"/>
    </location>
</feature>
<dbReference type="RefSeq" id="XP_028467487.1">
    <property type="nucleotide sequence ID" value="XM_028614919.1"/>
</dbReference>
<protein>
    <submittedName>
        <fullName evidence="2">Uncharacterized protein</fullName>
    </submittedName>
</protein>
<accession>A0A3N2PYS3</accession>
<evidence type="ECO:0000313" key="3">
    <source>
        <dbReference type="Proteomes" id="UP000272025"/>
    </source>
</evidence>
<proteinExistence type="predicted"/>
<evidence type="ECO:0000256" key="1">
    <source>
        <dbReference type="SAM" id="MobiDB-lite"/>
    </source>
</evidence>
<reference evidence="2 3" key="1">
    <citation type="journal article" date="2018" name="Mol. Ecol.">
        <title>The obligate alkalophilic soda-lake fungus Sodiomyces alkalinus has shifted to a protein diet.</title>
        <authorList>
            <person name="Grum-Grzhimaylo A.A."/>
            <person name="Falkoski D.L."/>
            <person name="van den Heuvel J."/>
            <person name="Valero-Jimenez C.A."/>
            <person name="Min B."/>
            <person name="Choi I.G."/>
            <person name="Lipzen A."/>
            <person name="Daum C.G."/>
            <person name="Aanen D.K."/>
            <person name="Tsang A."/>
            <person name="Henrissat B."/>
            <person name="Bilanenko E.N."/>
            <person name="de Vries R.P."/>
            <person name="van Kan J.A.L."/>
            <person name="Grigoriev I.V."/>
            <person name="Debets A.J.M."/>
        </authorList>
    </citation>
    <scope>NUCLEOTIDE SEQUENCE [LARGE SCALE GENOMIC DNA]</scope>
    <source>
        <strain evidence="2 3">F11</strain>
    </source>
</reference>
<gene>
    <name evidence="2" type="ORF">SODALDRAFT_377607</name>
</gene>
<sequence>MFGERSAPTFSVLVNATTRGLTSDTRNVNVNHESRRTNPPTSALTQAELAAQWAALEQVASVSVEMATHPFIPPSYPDLVSDSGEVMHSLEGPHWICEIAIATLVATDNRARISDIAPGCMGCIRSSERWEMEYAGSRAEVPHLDDIIREAIQQVMAMVVRACDFRKPQPGPNSDPDLLITDTSTNPVHMDLWISMILNPLNTLMYNVHPVSEVTSSPNIATKEVVGGMEMNGFTPRTSGRQTHTHNINIVIRYCPVLKGRINLFAPDGVHSSNGVFGIKTKPRPPNSLPRLFSFDLLAHRIQLTDVCACSPSPATKLIHLATIFTLSHLSLLDVTKHFINPPFAIRSRKTSKSGAVLYNFGLEGPHNATGSFHLSQQFH</sequence>
<organism evidence="2 3">
    <name type="scientific">Sodiomyces alkalinus (strain CBS 110278 / VKM F-3762 / F11)</name>
    <name type="common">Alkaliphilic filamentous fungus</name>
    <dbReference type="NCBI Taxonomy" id="1314773"/>
    <lineage>
        <taxon>Eukaryota</taxon>
        <taxon>Fungi</taxon>
        <taxon>Dikarya</taxon>
        <taxon>Ascomycota</taxon>
        <taxon>Pezizomycotina</taxon>
        <taxon>Sordariomycetes</taxon>
        <taxon>Hypocreomycetidae</taxon>
        <taxon>Glomerellales</taxon>
        <taxon>Plectosphaerellaceae</taxon>
        <taxon>Sodiomyces</taxon>
    </lineage>
</organism>
<dbReference type="GeneID" id="39583396"/>
<name>A0A3N2PYS3_SODAK</name>
<evidence type="ECO:0000313" key="2">
    <source>
        <dbReference type="EMBL" id="ROT39681.1"/>
    </source>
</evidence>
<keyword evidence="3" id="KW-1185">Reference proteome</keyword>